<dbReference type="InterPro" id="IPR050109">
    <property type="entry name" value="HTH-type_TetR-like_transc_reg"/>
</dbReference>
<dbReference type="EMBL" id="BAAAHK010000006">
    <property type="protein sequence ID" value="GAA0937205.1"/>
    <property type="molecule type" value="Genomic_DNA"/>
</dbReference>
<keyword evidence="1" id="KW-0805">Transcription regulation</keyword>
<dbReference type="SUPFAM" id="SSF48498">
    <property type="entry name" value="Tetracyclin repressor-like, C-terminal domain"/>
    <property type="match status" value="1"/>
</dbReference>
<dbReference type="InterPro" id="IPR049445">
    <property type="entry name" value="TetR_SbtR-like_C"/>
</dbReference>
<dbReference type="PANTHER" id="PTHR30055">
    <property type="entry name" value="HTH-TYPE TRANSCRIPTIONAL REGULATOR RUTR"/>
    <property type="match status" value="1"/>
</dbReference>
<evidence type="ECO:0000313" key="7">
    <source>
        <dbReference type="EMBL" id="GAA0937205.1"/>
    </source>
</evidence>
<gene>
    <name evidence="7" type="ORF">GCM10009554_25310</name>
</gene>
<keyword evidence="3" id="KW-0804">Transcription</keyword>
<dbReference type="InterPro" id="IPR001647">
    <property type="entry name" value="HTH_TetR"/>
</dbReference>
<dbReference type="InterPro" id="IPR036271">
    <property type="entry name" value="Tet_transcr_reg_TetR-rel_C_sf"/>
</dbReference>
<feature type="region of interest" description="Disordered" evidence="5">
    <location>
        <begin position="1"/>
        <end position="20"/>
    </location>
</feature>
<evidence type="ECO:0000256" key="2">
    <source>
        <dbReference type="ARBA" id="ARBA00023125"/>
    </source>
</evidence>
<organism evidence="7 8">
    <name type="scientific">Kribbella koreensis</name>
    <dbReference type="NCBI Taxonomy" id="57909"/>
    <lineage>
        <taxon>Bacteria</taxon>
        <taxon>Bacillati</taxon>
        <taxon>Actinomycetota</taxon>
        <taxon>Actinomycetes</taxon>
        <taxon>Propionibacteriales</taxon>
        <taxon>Kribbellaceae</taxon>
        <taxon>Kribbella</taxon>
    </lineage>
</organism>
<feature type="domain" description="HTH tetR-type" evidence="6">
    <location>
        <begin position="19"/>
        <end position="78"/>
    </location>
</feature>
<dbReference type="Pfam" id="PF21597">
    <property type="entry name" value="TetR_C_43"/>
    <property type="match status" value="1"/>
</dbReference>
<evidence type="ECO:0000313" key="8">
    <source>
        <dbReference type="Proteomes" id="UP001500542"/>
    </source>
</evidence>
<evidence type="ECO:0000256" key="5">
    <source>
        <dbReference type="SAM" id="MobiDB-lite"/>
    </source>
</evidence>
<accession>A0ABP4AMP6</accession>
<dbReference type="Gene3D" id="1.10.357.10">
    <property type="entry name" value="Tetracycline Repressor, domain 2"/>
    <property type="match status" value="1"/>
</dbReference>
<name>A0ABP4AMP6_9ACTN</name>
<evidence type="ECO:0000256" key="1">
    <source>
        <dbReference type="ARBA" id="ARBA00023015"/>
    </source>
</evidence>
<dbReference type="PRINTS" id="PR00455">
    <property type="entry name" value="HTHTETR"/>
</dbReference>
<evidence type="ECO:0000259" key="6">
    <source>
        <dbReference type="PROSITE" id="PS50977"/>
    </source>
</evidence>
<dbReference type="InterPro" id="IPR009057">
    <property type="entry name" value="Homeodomain-like_sf"/>
</dbReference>
<dbReference type="Proteomes" id="UP001500542">
    <property type="component" value="Unassembled WGS sequence"/>
</dbReference>
<evidence type="ECO:0000256" key="3">
    <source>
        <dbReference type="ARBA" id="ARBA00023163"/>
    </source>
</evidence>
<dbReference type="Pfam" id="PF00440">
    <property type="entry name" value="TetR_N"/>
    <property type="match status" value="1"/>
</dbReference>
<comment type="caution">
    <text evidence="7">The sequence shown here is derived from an EMBL/GenBank/DDBJ whole genome shotgun (WGS) entry which is preliminary data.</text>
</comment>
<feature type="DNA-binding region" description="H-T-H motif" evidence="4">
    <location>
        <begin position="41"/>
        <end position="60"/>
    </location>
</feature>
<dbReference type="SUPFAM" id="SSF46689">
    <property type="entry name" value="Homeodomain-like"/>
    <property type="match status" value="1"/>
</dbReference>
<dbReference type="PANTHER" id="PTHR30055:SF234">
    <property type="entry name" value="HTH-TYPE TRANSCRIPTIONAL REGULATOR BETI"/>
    <property type="match status" value="1"/>
</dbReference>
<reference evidence="8" key="1">
    <citation type="journal article" date="2019" name="Int. J. Syst. Evol. Microbiol.">
        <title>The Global Catalogue of Microorganisms (GCM) 10K type strain sequencing project: providing services to taxonomists for standard genome sequencing and annotation.</title>
        <authorList>
            <consortium name="The Broad Institute Genomics Platform"/>
            <consortium name="The Broad Institute Genome Sequencing Center for Infectious Disease"/>
            <person name="Wu L."/>
            <person name="Ma J."/>
        </authorList>
    </citation>
    <scope>NUCLEOTIDE SEQUENCE [LARGE SCALE GENOMIC DNA]</scope>
    <source>
        <strain evidence="8">JCM 10977</strain>
    </source>
</reference>
<feature type="compositionally biased region" description="Basic and acidic residues" evidence="5">
    <location>
        <begin position="10"/>
        <end position="20"/>
    </location>
</feature>
<keyword evidence="8" id="KW-1185">Reference proteome</keyword>
<keyword evidence="2 4" id="KW-0238">DNA-binding</keyword>
<proteinExistence type="predicted"/>
<evidence type="ECO:0000256" key="4">
    <source>
        <dbReference type="PROSITE-ProRule" id="PRU00335"/>
    </source>
</evidence>
<dbReference type="PROSITE" id="PS50977">
    <property type="entry name" value="HTH_TETR_2"/>
    <property type="match status" value="1"/>
</dbReference>
<sequence>MDVMPVTPEPTRRPRKDAERNRQRLLDAAGELFVERGFAVSLEEIAARAGLGVGTVYRHIDDRAALLSELLAPMLEEVLTLTRQALDRDDPGPAFFWLLRELAERVALNQAMRDVLLAEIPPEPMVTRLRAEFAPLGTEALRRAQAAGAVRDDLDPTDLPLLLAAVGAVELRFGRVAPGTWERFFTLLADSLAPSRTSTTKLVVVPMTDDQLGELSSPE</sequence>
<protein>
    <submittedName>
        <fullName evidence="7">TetR/AcrR family transcriptional regulator</fullName>
    </submittedName>
</protein>